<dbReference type="Proteomes" id="UP000249873">
    <property type="component" value="Chromosome"/>
</dbReference>
<keyword evidence="4 7" id="KW-0812">Transmembrane</keyword>
<dbReference type="InterPro" id="IPR011014">
    <property type="entry name" value="MscS_channel_TM-2"/>
</dbReference>
<evidence type="ECO:0000259" key="10">
    <source>
        <dbReference type="Pfam" id="PF21088"/>
    </source>
</evidence>
<dbReference type="GO" id="GO:0008381">
    <property type="term" value="F:mechanosensitive monoatomic ion channel activity"/>
    <property type="evidence" value="ECO:0007669"/>
    <property type="project" value="UniProtKB-ARBA"/>
</dbReference>
<keyword evidence="5 7" id="KW-1133">Transmembrane helix</keyword>
<feature type="transmembrane region" description="Helical" evidence="7">
    <location>
        <begin position="6"/>
        <end position="26"/>
    </location>
</feature>
<feature type="transmembrane region" description="Helical" evidence="7">
    <location>
        <begin position="47"/>
        <end position="72"/>
    </location>
</feature>
<keyword evidence="6 7" id="KW-0472">Membrane</keyword>
<dbReference type="OrthoDB" id="9809206at2"/>
<dbReference type="PANTHER" id="PTHR30566">
    <property type="entry name" value="YNAI-RELATED MECHANOSENSITIVE ION CHANNEL"/>
    <property type="match status" value="1"/>
</dbReference>
<dbReference type="Pfam" id="PF21082">
    <property type="entry name" value="MS_channel_3rd"/>
    <property type="match status" value="1"/>
</dbReference>
<evidence type="ECO:0000313" key="11">
    <source>
        <dbReference type="EMBL" id="AWV98898.1"/>
    </source>
</evidence>
<evidence type="ECO:0000256" key="7">
    <source>
        <dbReference type="SAM" id="Phobius"/>
    </source>
</evidence>
<dbReference type="GO" id="GO:0005886">
    <property type="term" value="C:plasma membrane"/>
    <property type="evidence" value="ECO:0007669"/>
    <property type="project" value="UniProtKB-SubCell"/>
</dbReference>
<dbReference type="InterPro" id="IPR049142">
    <property type="entry name" value="MS_channel_1st"/>
</dbReference>
<evidence type="ECO:0000256" key="3">
    <source>
        <dbReference type="ARBA" id="ARBA00022475"/>
    </source>
</evidence>
<feature type="domain" description="Mechanosensitive ion channel transmembrane helices 2/3" evidence="10">
    <location>
        <begin position="125"/>
        <end position="166"/>
    </location>
</feature>
<dbReference type="InterPro" id="IPR006685">
    <property type="entry name" value="MscS_channel_2nd"/>
</dbReference>
<dbReference type="Gene3D" id="3.30.70.100">
    <property type="match status" value="1"/>
</dbReference>
<reference evidence="11 12" key="1">
    <citation type="submission" date="2018-05" db="EMBL/GenBank/DDBJ databases">
        <title>Complete genome sequence of Arcticibacterium luteifluviistationis SM1504T, a cytophagaceae bacterium isolated from Arctic surface seawater.</title>
        <authorList>
            <person name="Li Y."/>
            <person name="Qin Q.-L."/>
        </authorList>
    </citation>
    <scope>NUCLEOTIDE SEQUENCE [LARGE SCALE GENOMIC DNA]</scope>
    <source>
        <strain evidence="11 12">SM1504</strain>
    </source>
</reference>
<dbReference type="RefSeq" id="WP_111372091.1">
    <property type="nucleotide sequence ID" value="NZ_CP029480.1"/>
</dbReference>
<dbReference type="PANTHER" id="PTHR30566:SF25">
    <property type="entry name" value="INNER MEMBRANE PROTEIN"/>
    <property type="match status" value="1"/>
</dbReference>
<evidence type="ECO:0000256" key="5">
    <source>
        <dbReference type="ARBA" id="ARBA00022989"/>
    </source>
</evidence>
<feature type="transmembrane region" description="Helical" evidence="7">
    <location>
        <begin position="84"/>
        <end position="110"/>
    </location>
</feature>
<organism evidence="11 12">
    <name type="scientific">Arcticibacterium luteifluviistationis</name>
    <dbReference type="NCBI Taxonomy" id="1784714"/>
    <lineage>
        <taxon>Bacteria</taxon>
        <taxon>Pseudomonadati</taxon>
        <taxon>Bacteroidota</taxon>
        <taxon>Cytophagia</taxon>
        <taxon>Cytophagales</taxon>
        <taxon>Leadbetterellaceae</taxon>
        <taxon>Arcticibacterium</taxon>
    </lineage>
</organism>
<dbReference type="SUPFAM" id="SSF82689">
    <property type="entry name" value="Mechanosensitive channel protein MscS (YggB), C-terminal domain"/>
    <property type="match status" value="1"/>
</dbReference>
<dbReference type="Pfam" id="PF21088">
    <property type="entry name" value="MS_channel_1st"/>
    <property type="match status" value="1"/>
</dbReference>
<dbReference type="InterPro" id="IPR049278">
    <property type="entry name" value="MS_channel_C"/>
</dbReference>
<dbReference type="EMBL" id="CP029480">
    <property type="protein sequence ID" value="AWV98898.1"/>
    <property type="molecule type" value="Genomic_DNA"/>
</dbReference>
<dbReference type="AlphaFoldDB" id="A0A2Z4GCU7"/>
<keyword evidence="12" id="KW-1185">Reference proteome</keyword>
<keyword evidence="3" id="KW-1003">Cell membrane</keyword>
<dbReference type="InterPro" id="IPR011066">
    <property type="entry name" value="MscS_channel_C_sf"/>
</dbReference>
<dbReference type="InterPro" id="IPR010920">
    <property type="entry name" value="LSM_dom_sf"/>
</dbReference>
<feature type="transmembrane region" description="Helical" evidence="7">
    <location>
        <begin position="147"/>
        <end position="165"/>
    </location>
</feature>
<evidence type="ECO:0000256" key="6">
    <source>
        <dbReference type="ARBA" id="ARBA00023136"/>
    </source>
</evidence>
<comment type="subcellular location">
    <subcellularLocation>
        <location evidence="1">Cell membrane</location>
        <topology evidence="1">Multi-pass membrane protein</topology>
    </subcellularLocation>
</comment>
<evidence type="ECO:0000259" key="8">
    <source>
        <dbReference type="Pfam" id="PF00924"/>
    </source>
</evidence>
<evidence type="ECO:0000256" key="1">
    <source>
        <dbReference type="ARBA" id="ARBA00004651"/>
    </source>
</evidence>
<proteinExistence type="inferred from homology"/>
<gene>
    <name evidence="11" type="ORF">DJ013_12225</name>
</gene>
<feature type="transmembrane region" description="Helical" evidence="7">
    <location>
        <begin position="122"/>
        <end position="141"/>
    </location>
</feature>
<feature type="domain" description="Mechanosensitive ion channel MscS C-terminal" evidence="9">
    <location>
        <begin position="243"/>
        <end position="329"/>
    </location>
</feature>
<dbReference type="InterPro" id="IPR023408">
    <property type="entry name" value="MscS_beta-dom_sf"/>
</dbReference>
<sequence>MPENWIDILLWIIALPGGWLIGKLIKSTIFPLLHRKARKTKNSIDDAVIDLSARLVIPFFWVVGVWVAYHFSNLFTTYKPDIRIAILVFNILIFTWASSHFIAEIIQLYIFRKGKVFPNTSIFTNIIKILVYSLGILFVMHVLGIPIAPALTALGVSGLAVALALQDTLSNLFAGLQMLAAKKLKPGDYIQLDNGDEGFVEDIAWRNTTIRALGNHIIIVPNSTMAGSIVKNFILPDSQNSVLIPVGVSYASDLKMVERITIEVGTEIQRTVSGAVEDHIPFVRYNEFADSSINFNVILRSSDFTSQYLIRHEFVKALHERYNKEGIDIPFPIRTVYMKKEE</sequence>
<name>A0A2Z4GCU7_9BACT</name>
<dbReference type="SUPFAM" id="SSF50182">
    <property type="entry name" value="Sm-like ribonucleoproteins"/>
    <property type="match status" value="1"/>
</dbReference>
<dbReference type="Gene3D" id="2.30.30.60">
    <property type="match status" value="1"/>
</dbReference>
<protein>
    <submittedName>
        <fullName evidence="11">Mechanosensitive ion channel protein MscS</fullName>
    </submittedName>
</protein>
<evidence type="ECO:0000259" key="9">
    <source>
        <dbReference type="Pfam" id="PF21082"/>
    </source>
</evidence>
<evidence type="ECO:0000313" key="12">
    <source>
        <dbReference type="Proteomes" id="UP000249873"/>
    </source>
</evidence>
<dbReference type="KEGG" id="als:DJ013_12225"/>
<evidence type="ECO:0000256" key="4">
    <source>
        <dbReference type="ARBA" id="ARBA00022692"/>
    </source>
</evidence>
<dbReference type="Gene3D" id="1.10.287.1260">
    <property type="match status" value="1"/>
</dbReference>
<evidence type="ECO:0000256" key="2">
    <source>
        <dbReference type="ARBA" id="ARBA00008017"/>
    </source>
</evidence>
<dbReference type="SUPFAM" id="SSF82861">
    <property type="entry name" value="Mechanosensitive channel protein MscS (YggB), transmembrane region"/>
    <property type="match status" value="1"/>
</dbReference>
<dbReference type="Pfam" id="PF00924">
    <property type="entry name" value="MS_channel_2nd"/>
    <property type="match status" value="1"/>
</dbReference>
<accession>A0A2Z4GCU7</accession>
<comment type="similarity">
    <text evidence="2">Belongs to the MscS (TC 1.A.23) family.</text>
</comment>
<feature type="domain" description="Mechanosensitive ion channel MscS" evidence="8">
    <location>
        <begin position="167"/>
        <end position="233"/>
    </location>
</feature>